<feature type="compositionally biased region" description="Basic and acidic residues" evidence="1">
    <location>
        <begin position="169"/>
        <end position="189"/>
    </location>
</feature>
<feature type="compositionally biased region" description="Pro residues" evidence="1">
    <location>
        <begin position="214"/>
        <end position="223"/>
    </location>
</feature>
<gene>
    <name evidence="2" type="ORF">Cgig2_009807</name>
</gene>
<dbReference type="Proteomes" id="UP001153076">
    <property type="component" value="Unassembled WGS sequence"/>
</dbReference>
<feature type="region of interest" description="Disordered" evidence="1">
    <location>
        <begin position="160"/>
        <end position="223"/>
    </location>
</feature>
<comment type="caution">
    <text evidence="2">The sequence shown here is derived from an EMBL/GenBank/DDBJ whole genome shotgun (WGS) entry which is preliminary data.</text>
</comment>
<organism evidence="2 3">
    <name type="scientific">Carnegiea gigantea</name>
    <dbReference type="NCBI Taxonomy" id="171969"/>
    <lineage>
        <taxon>Eukaryota</taxon>
        <taxon>Viridiplantae</taxon>
        <taxon>Streptophyta</taxon>
        <taxon>Embryophyta</taxon>
        <taxon>Tracheophyta</taxon>
        <taxon>Spermatophyta</taxon>
        <taxon>Magnoliopsida</taxon>
        <taxon>eudicotyledons</taxon>
        <taxon>Gunneridae</taxon>
        <taxon>Pentapetalae</taxon>
        <taxon>Caryophyllales</taxon>
        <taxon>Cactineae</taxon>
        <taxon>Cactaceae</taxon>
        <taxon>Cactoideae</taxon>
        <taxon>Echinocereeae</taxon>
        <taxon>Carnegiea</taxon>
    </lineage>
</organism>
<proteinExistence type="predicted"/>
<dbReference type="EMBL" id="JAKOGI010000955">
    <property type="protein sequence ID" value="KAJ8428936.1"/>
    <property type="molecule type" value="Genomic_DNA"/>
</dbReference>
<evidence type="ECO:0000256" key="1">
    <source>
        <dbReference type="SAM" id="MobiDB-lite"/>
    </source>
</evidence>
<accession>A0A9Q1JQ14</accession>
<name>A0A9Q1JQ14_9CARY</name>
<sequence>MAGRDPEKLTLVSKGIKHVLKKVKDLNGGTRQSKLSELESFIGSSVPDQIDILQPKQRNIEGSGKRIKGRKEKAIKQQGGSIRRKGTSVIDMEEDGNLGFNIRVYTYTNINCLILIILVSMLKHGEKKEISLPMAGSDMAGAGKGGATSRHRRWRRDVRTGGILRRQPRPHDRDSREVSHEAGNREEWATHATARRPTTDDGCVAGDGATEAPVTPPARPTNV</sequence>
<dbReference type="AlphaFoldDB" id="A0A9Q1JQ14"/>
<keyword evidence="3" id="KW-1185">Reference proteome</keyword>
<protein>
    <submittedName>
        <fullName evidence="2">Uncharacterized protein</fullName>
    </submittedName>
</protein>
<reference evidence="2" key="1">
    <citation type="submission" date="2022-04" db="EMBL/GenBank/DDBJ databases">
        <title>Carnegiea gigantea Genome sequencing and assembly v2.</title>
        <authorList>
            <person name="Copetti D."/>
            <person name="Sanderson M.J."/>
            <person name="Burquez A."/>
            <person name="Wojciechowski M.F."/>
        </authorList>
    </citation>
    <scope>NUCLEOTIDE SEQUENCE</scope>
    <source>
        <strain evidence="2">SGP5-SGP5p</strain>
        <tissue evidence="2">Aerial part</tissue>
    </source>
</reference>
<evidence type="ECO:0000313" key="3">
    <source>
        <dbReference type="Proteomes" id="UP001153076"/>
    </source>
</evidence>
<evidence type="ECO:0000313" key="2">
    <source>
        <dbReference type="EMBL" id="KAJ8428936.1"/>
    </source>
</evidence>